<feature type="repeat" description="RPEL" evidence="7">
    <location>
        <begin position="116"/>
        <end position="141"/>
    </location>
</feature>
<accession>A0A9W2ZMW5</accession>
<dbReference type="SMART" id="SM00707">
    <property type="entry name" value="RPEL"/>
    <property type="match status" value="3"/>
</dbReference>
<feature type="compositionally biased region" description="Polar residues" evidence="9">
    <location>
        <begin position="709"/>
        <end position="722"/>
    </location>
</feature>
<feature type="compositionally biased region" description="Low complexity" evidence="9">
    <location>
        <begin position="1471"/>
        <end position="1481"/>
    </location>
</feature>
<dbReference type="Gene3D" id="6.10.150.10">
    <property type="match status" value="1"/>
</dbReference>
<dbReference type="Pfam" id="PF02755">
    <property type="entry name" value="RPEL"/>
    <property type="match status" value="2"/>
</dbReference>
<dbReference type="Gene3D" id="6.10.140.2040">
    <property type="match status" value="1"/>
</dbReference>
<dbReference type="PROSITE" id="PS50800">
    <property type="entry name" value="SAP"/>
    <property type="match status" value="1"/>
</dbReference>
<dbReference type="GO" id="GO:0005634">
    <property type="term" value="C:nucleus"/>
    <property type="evidence" value="ECO:0007669"/>
    <property type="project" value="UniProtKB-SubCell"/>
</dbReference>
<dbReference type="Gene3D" id="1.10.720.30">
    <property type="entry name" value="SAP domain"/>
    <property type="match status" value="1"/>
</dbReference>
<dbReference type="InterPro" id="IPR043451">
    <property type="entry name" value="Myocardin-like"/>
</dbReference>
<keyword evidence="11" id="KW-1185">Reference proteome</keyword>
<evidence type="ECO:0000259" key="10">
    <source>
        <dbReference type="PROSITE" id="PS50800"/>
    </source>
</evidence>
<keyword evidence="3" id="KW-0805">Transcription regulation</keyword>
<keyword evidence="4 8" id="KW-0175">Coiled coil</keyword>
<organism evidence="11 12">
    <name type="scientific">Biomphalaria glabrata</name>
    <name type="common">Bloodfluke planorb</name>
    <name type="synonym">Freshwater snail</name>
    <dbReference type="NCBI Taxonomy" id="6526"/>
    <lineage>
        <taxon>Eukaryota</taxon>
        <taxon>Metazoa</taxon>
        <taxon>Spiralia</taxon>
        <taxon>Lophotrochozoa</taxon>
        <taxon>Mollusca</taxon>
        <taxon>Gastropoda</taxon>
        <taxon>Heterobranchia</taxon>
        <taxon>Euthyneura</taxon>
        <taxon>Panpulmonata</taxon>
        <taxon>Hygrophila</taxon>
        <taxon>Lymnaeoidea</taxon>
        <taxon>Planorbidae</taxon>
        <taxon>Biomphalaria</taxon>
    </lineage>
</organism>
<feature type="repeat" description="RPEL" evidence="7">
    <location>
        <begin position="160"/>
        <end position="185"/>
    </location>
</feature>
<feature type="region of interest" description="Disordered" evidence="9">
    <location>
        <begin position="245"/>
        <end position="293"/>
    </location>
</feature>
<keyword evidence="2" id="KW-0677">Repeat</keyword>
<feature type="compositionally biased region" description="Low complexity" evidence="9">
    <location>
        <begin position="1516"/>
        <end position="1532"/>
    </location>
</feature>
<keyword evidence="5" id="KW-0804">Transcription</keyword>
<name>A0A9W2ZMW5_BIOGL</name>
<dbReference type="PROSITE" id="PS51073">
    <property type="entry name" value="RPEL"/>
    <property type="match status" value="3"/>
</dbReference>
<feature type="compositionally biased region" description="Pro residues" evidence="9">
    <location>
        <begin position="524"/>
        <end position="537"/>
    </location>
</feature>
<dbReference type="OrthoDB" id="197676at2759"/>
<dbReference type="Proteomes" id="UP001165740">
    <property type="component" value="Chromosome 2"/>
</dbReference>
<keyword evidence="6" id="KW-0539">Nucleus</keyword>
<evidence type="ECO:0000256" key="8">
    <source>
        <dbReference type="SAM" id="Coils"/>
    </source>
</evidence>
<feature type="region of interest" description="Disordered" evidence="9">
    <location>
        <begin position="440"/>
        <end position="469"/>
    </location>
</feature>
<evidence type="ECO:0000256" key="4">
    <source>
        <dbReference type="ARBA" id="ARBA00023054"/>
    </source>
</evidence>
<feature type="region of interest" description="Disordered" evidence="9">
    <location>
        <begin position="381"/>
        <end position="416"/>
    </location>
</feature>
<feature type="region of interest" description="Disordered" evidence="9">
    <location>
        <begin position="87"/>
        <end position="117"/>
    </location>
</feature>
<feature type="compositionally biased region" description="Low complexity" evidence="9">
    <location>
        <begin position="278"/>
        <end position="293"/>
    </location>
</feature>
<feature type="compositionally biased region" description="Low complexity" evidence="9">
    <location>
        <begin position="387"/>
        <end position="415"/>
    </location>
</feature>
<dbReference type="SUPFAM" id="SSF68906">
    <property type="entry name" value="SAP domain"/>
    <property type="match status" value="1"/>
</dbReference>
<dbReference type="InterPro" id="IPR003034">
    <property type="entry name" value="SAP_dom"/>
</dbReference>
<dbReference type="GeneID" id="106051103"/>
<feature type="region of interest" description="Disordered" evidence="9">
    <location>
        <begin position="519"/>
        <end position="544"/>
    </location>
</feature>
<reference evidence="12" key="1">
    <citation type="submission" date="2025-08" db="UniProtKB">
        <authorList>
            <consortium name="RefSeq"/>
        </authorList>
    </citation>
    <scope>IDENTIFICATION</scope>
</reference>
<feature type="region of interest" description="Disordered" evidence="9">
    <location>
        <begin position="1550"/>
        <end position="1575"/>
    </location>
</feature>
<dbReference type="PANTHER" id="PTHR22793">
    <property type="entry name" value="MYOCARDIN-RELATED TRANSCRIPTION FACTOR-RELATED"/>
    <property type="match status" value="1"/>
</dbReference>
<evidence type="ECO:0000313" key="11">
    <source>
        <dbReference type="Proteomes" id="UP001165740"/>
    </source>
</evidence>
<dbReference type="PANTHER" id="PTHR22793:SF12">
    <property type="entry name" value="MYOCARDIN-RELATED TRANSCRIPTION FACTOR, ISOFORM H"/>
    <property type="match status" value="1"/>
</dbReference>
<evidence type="ECO:0000256" key="9">
    <source>
        <dbReference type="SAM" id="MobiDB-lite"/>
    </source>
</evidence>
<dbReference type="InterPro" id="IPR036361">
    <property type="entry name" value="SAP_dom_sf"/>
</dbReference>
<feature type="region of interest" description="Disordered" evidence="9">
    <location>
        <begin position="1454"/>
        <end position="1481"/>
    </location>
</feature>
<evidence type="ECO:0000313" key="12">
    <source>
        <dbReference type="RefSeq" id="XP_055876272.1"/>
    </source>
</evidence>
<dbReference type="OMA" id="DATSICR"/>
<proteinExistence type="predicted"/>
<sequence>MAIGIKRNRQISNCVNSSTTPLWSPLLGGGSSLDPNALKLIHCIYCKDCRMEKLASTCAPGQHQMHCQAGAMAEAAAAALSTSSASQTPIVGTPLAPPRTPPDQASIQSSMDKNKESLKRKLMLRRSVNELVDRGIYPPLKTPPAFAEKTKQLERAKTGDLLRHKIQHRPDRQALVQQHILEDTTIDPSLHERQRLLKRSRLLDGLNDKLAHRPGPLELVQGNILQPSNELANAIKDGTIQFIPTCDTEDMDQSGSSYTFDEESVGSDGAPSPQMDESSGLSDVSSPSSTTPITTAESFPISFTFSKSIAIPVTISKGQQIPLVPSSTSLAAMALSKQPVAVTTVANINSHSNSGKPRSKKLKPKATSKARIIKFHEYKGPPSVVKNQSTTSSTPAPTFTTNSNTNNNNNPTTEDTPYHIMLQQQQLFLQWQLEFQQKQQQQGSAVSPGIPTSSMGDASSNQSNVTSPVISSTCTSPSFIQPLSVGSNLVSTVSLQQPQVQPSGSQALLNQQPGQLVTHISQTPPIPPPPPPLPPSRPTQSVAPRTAAKALTAIPANALSLPKLTGNLEEMKVADLKAELKKRSLPVSGPKPQLIERLKPFTESVGSNNLLVPSATVSKTSTPLPPSRVSTPLQFSQTSFQIKQEPNGDSNATSIIRPIPSTTSTPVYLTSGSTLQSSNMPIHLPLTTLGLKTVVSVKPMIKEEPMATTDISPPNSPQSYVSAGQCPRTPMTPDYDSTSPPPVTSKMSPQVTQSLLKSSANQLVLNTCHTVMAPGQTVVSMSTDHTQPSSVVPAEMMPMEVDSVSVDLNQGVDDTAFKAASLGHSLDSVNFKTLIQPMSNSNFKTISLSQNSLDTNPIKINTNFLDTSSIKTVNLSSNYETNNTIKSVSLSPNTEAGTVKAVNLGCSPDSMSSLKTLNLSPNTDLTGFKTIGPNSSSDSNSLLKTVKVPLSQLSPTHLSPVQLTAPLTQTLTSQASLIQLQQLQQLQTLQQLLQQTQAQQQLQQQALQQQNSVALTTNDHVVLAQAKQIEELQRQLQESHLKLKLQQLQQQQMQLQQQQQQMWQVRIPSNFPQNSLLTKLSQEQLTIPQQISQVLAGPVQLQNSLAAQQTMASVVQHQQQQQQQQPTTSIFLNGHSLQQTPLIMSGMQQQKQQQQTSVTVSNSSNVSTASNSLNLNSLSTVTSESNLISMVTSANGQPAVSLPYAIHINLTSSGQMKLPPQLQPITTSTASAVTAVKSPTLPSLQLPAQLLLNAHSQSLLNAQPIKPEPVLNAQPIKPEPSQSTQPIKTEHMQSAQSIKTEPGIAQTMGPPATTTVPKSQISSIQPFLMNPVSNALITSHTNGIITRTASLPSTPLVSEQAQKQTAIQRCTSNPFFNGPFKEPPRYDEAIKIKQQQTAPSLGTNMNSNKVTLGSNSTISVGGSHNKPLGLKQTQTDVKSQTMDDVLEILIRNGDLPPSAATEPLPTPKLNTTVTQPTVSTSSSSFTSLSVTTCTSPVSHSSLAQCHSPFTSAGSMQPHSSQQLSNQHNSSSPRDQTLASVHTGMYDSFLNDNCNTSPSNGDMGPVSSLTSQSDNGELLDWGEMLPSPDLSNMDWSSEPGFSHIDLGDSSLNLETKSAENIQGNTDPNSGALIDHFSPSYRSETLDSRYNFLLGMEHFSPPYKSNPQLDSDMITSGNSNGLHTPSRHGSEPDLTVLGLGGDSSDTVDPSSQMDMSDWLDVIMPNAGLPVNHIMPAVSNVSFTADPILTPRSQQDVFDIFNFDDSDFTPSMIGIN</sequence>
<evidence type="ECO:0000256" key="5">
    <source>
        <dbReference type="ARBA" id="ARBA00023163"/>
    </source>
</evidence>
<evidence type="ECO:0000256" key="6">
    <source>
        <dbReference type="ARBA" id="ARBA00023242"/>
    </source>
</evidence>
<feature type="compositionally biased region" description="Polar residues" evidence="9">
    <location>
        <begin position="450"/>
        <end position="469"/>
    </location>
</feature>
<feature type="compositionally biased region" description="Polar residues" evidence="9">
    <location>
        <begin position="1663"/>
        <end position="1681"/>
    </location>
</feature>
<protein>
    <submittedName>
        <fullName evidence="12">Mucin-2-like isoform X1</fullName>
    </submittedName>
</protein>
<dbReference type="InterPro" id="IPR004018">
    <property type="entry name" value="RPEL_repeat"/>
</dbReference>
<feature type="compositionally biased region" description="Polar residues" evidence="9">
    <location>
        <begin position="1550"/>
        <end position="1559"/>
    </location>
</feature>
<dbReference type="SMART" id="SM00513">
    <property type="entry name" value="SAP"/>
    <property type="match status" value="1"/>
</dbReference>
<dbReference type="RefSeq" id="XP_055876272.1">
    <property type="nucleotide sequence ID" value="XM_056020297.1"/>
</dbReference>
<comment type="subcellular location">
    <subcellularLocation>
        <location evidence="1">Nucleus</location>
    </subcellularLocation>
</comment>
<evidence type="ECO:0000256" key="7">
    <source>
        <dbReference type="PROSITE-ProRule" id="PRU00401"/>
    </source>
</evidence>
<evidence type="ECO:0000256" key="1">
    <source>
        <dbReference type="ARBA" id="ARBA00004123"/>
    </source>
</evidence>
<dbReference type="GO" id="GO:0003713">
    <property type="term" value="F:transcription coactivator activity"/>
    <property type="evidence" value="ECO:0007669"/>
    <property type="project" value="TreeGrafter"/>
</dbReference>
<evidence type="ECO:0000256" key="2">
    <source>
        <dbReference type="ARBA" id="ARBA00022737"/>
    </source>
</evidence>
<feature type="coiled-coil region" evidence="8">
    <location>
        <begin position="986"/>
        <end position="1061"/>
    </location>
</feature>
<feature type="region of interest" description="Disordered" evidence="9">
    <location>
        <begin position="706"/>
        <end position="725"/>
    </location>
</feature>
<feature type="region of interest" description="Disordered" evidence="9">
    <location>
        <begin position="1663"/>
        <end position="1692"/>
    </location>
</feature>
<feature type="repeat" description="RPEL" evidence="7">
    <location>
        <begin position="204"/>
        <end position="229"/>
    </location>
</feature>
<dbReference type="Pfam" id="PF02037">
    <property type="entry name" value="SAP"/>
    <property type="match status" value="1"/>
</dbReference>
<gene>
    <name evidence="12" type="primary">LOC106051103</name>
</gene>
<feature type="region of interest" description="Disordered" evidence="9">
    <location>
        <begin position="1508"/>
        <end position="1536"/>
    </location>
</feature>
<feature type="domain" description="SAP" evidence="10">
    <location>
        <begin position="568"/>
        <end position="602"/>
    </location>
</feature>
<dbReference type="GO" id="GO:0045944">
    <property type="term" value="P:positive regulation of transcription by RNA polymerase II"/>
    <property type="evidence" value="ECO:0007669"/>
    <property type="project" value="TreeGrafter"/>
</dbReference>
<evidence type="ECO:0000256" key="3">
    <source>
        <dbReference type="ARBA" id="ARBA00023015"/>
    </source>
</evidence>